<protein>
    <recommendedName>
        <fullName evidence="2">beta-ketoacyl-[acyl-carrier-protein] synthase I</fullName>
        <ecNumber evidence="2">2.3.1.41</ecNumber>
    </recommendedName>
</protein>
<dbReference type="InterPro" id="IPR016039">
    <property type="entry name" value="Thiolase-like"/>
</dbReference>
<dbReference type="GO" id="GO:0006633">
    <property type="term" value="P:fatty acid biosynthetic process"/>
    <property type="evidence" value="ECO:0007669"/>
    <property type="project" value="UniProtKB-KW"/>
</dbReference>
<dbReference type="InterPro" id="IPR020841">
    <property type="entry name" value="PKS_Beta-ketoAc_synthase_dom"/>
</dbReference>
<evidence type="ECO:0000256" key="9">
    <source>
        <dbReference type="RuleBase" id="RU003694"/>
    </source>
</evidence>
<evidence type="ECO:0000313" key="12">
    <source>
        <dbReference type="Proteomes" id="UP000654075"/>
    </source>
</evidence>
<dbReference type="PANTHER" id="PTHR11712:SF336">
    <property type="entry name" value="3-OXOACYL-[ACYL-CARRIER-PROTEIN] SYNTHASE, MITOCHONDRIAL"/>
    <property type="match status" value="1"/>
</dbReference>
<dbReference type="PANTHER" id="PTHR11712">
    <property type="entry name" value="POLYKETIDE SYNTHASE-RELATED"/>
    <property type="match status" value="1"/>
</dbReference>
<dbReference type="InterPro" id="IPR014031">
    <property type="entry name" value="Ketoacyl_synth_C"/>
</dbReference>
<reference evidence="11" key="1">
    <citation type="submission" date="2021-02" db="EMBL/GenBank/DDBJ databases">
        <authorList>
            <person name="Dougan E. K."/>
            <person name="Rhodes N."/>
            <person name="Thang M."/>
            <person name="Chan C."/>
        </authorList>
    </citation>
    <scope>NUCLEOTIDE SEQUENCE</scope>
</reference>
<dbReference type="FunFam" id="3.40.47.10:FF:000018">
    <property type="entry name" value="3-oxoacyl-[acyl-carrier-protein] synthase 2"/>
    <property type="match status" value="1"/>
</dbReference>
<dbReference type="PROSITE" id="PS00606">
    <property type="entry name" value="KS3_1"/>
    <property type="match status" value="1"/>
</dbReference>
<dbReference type="InterPro" id="IPR017568">
    <property type="entry name" value="3-oxoacyl-ACP_synth-2"/>
</dbReference>
<keyword evidence="4 9" id="KW-0808">Transferase</keyword>
<dbReference type="GO" id="GO:0004315">
    <property type="term" value="F:3-oxoacyl-[acyl-carrier-protein] synthase activity"/>
    <property type="evidence" value="ECO:0007669"/>
    <property type="project" value="UniProtKB-EC"/>
</dbReference>
<evidence type="ECO:0000256" key="2">
    <source>
        <dbReference type="ARBA" id="ARBA00013191"/>
    </source>
</evidence>
<organism evidence="11 12">
    <name type="scientific">Polarella glacialis</name>
    <name type="common">Dinoflagellate</name>
    <dbReference type="NCBI Taxonomy" id="89957"/>
    <lineage>
        <taxon>Eukaryota</taxon>
        <taxon>Sar</taxon>
        <taxon>Alveolata</taxon>
        <taxon>Dinophyceae</taxon>
        <taxon>Suessiales</taxon>
        <taxon>Suessiaceae</taxon>
        <taxon>Polarella</taxon>
    </lineage>
</organism>
<feature type="domain" description="Ketosynthase family 3 (KS3)" evidence="10">
    <location>
        <begin position="124"/>
        <end position="539"/>
    </location>
</feature>
<proteinExistence type="inferred from homology"/>
<dbReference type="Gene3D" id="3.40.47.10">
    <property type="match status" value="1"/>
</dbReference>
<dbReference type="PROSITE" id="PS52004">
    <property type="entry name" value="KS3_2"/>
    <property type="match status" value="1"/>
</dbReference>
<dbReference type="EC" id="2.3.1.41" evidence="2"/>
<accession>A0A813FU17</accession>
<evidence type="ECO:0000256" key="5">
    <source>
        <dbReference type="ARBA" id="ARBA00022832"/>
    </source>
</evidence>
<comment type="caution">
    <text evidence="11">The sequence shown here is derived from an EMBL/GenBank/DDBJ whole genome shotgun (WGS) entry which is preliminary data.</text>
</comment>
<keyword evidence="7" id="KW-0275">Fatty acid biosynthesis</keyword>
<keyword evidence="5" id="KW-0276">Fatty acid metabolism</keyword>
<dbReference type="CDD" id="cd00834">
    <property type="entry name" value="KAS_I_II"/>
    <property type="match status" value="1"/>
</dbReference>
<dbReference type="Proteomes" id="UP000654075">
    <property type="component" value="Unassembled WGS sequence"/>
</dbReference>
<keyword evidence="12" id="KW-1185">Reference proteome</keyword>
<dbReference type="Pfam" id="PF02801">
    <property type="entry name" value="Ketoacyl-synt_C"/>
    <property type="match status" value="1"/>
</dbReference>
<evidence type="ECO:0000256" key="6">
    <source>
        <dbReference type="ARBA" id="ARBA00023098"/>
    </source>
</evidence>
<dbReference type="NCBIfam" id="NF005589">
    <property type="entry name" value="PRK07314.1"/>
    <property type="match status" value="1"/>
</dbReference>
<evidence type="ECO:0000256" key="8">
    <source>
        <dbReference type="ARBA" id="ARBA00023315"/>
    </source>
</evidence>
<name>A0A813FU17_POLGL</name>
<evidence type="ECO:0000256" key="3">
    <source>
        <dbReference type="ARBA" id="ARBA00022516"/>
    </source>
</evidence>
<dbReference type="InterPro" id="IPR014030">
    <property type="entry name" value="Ketoacyl_synth_N"/>
</dbReference>
<evidence type="ECO:0000259" key="10">
    <source>
        <dbReference type="PROSITE" id="PS52004"/>
    </source>
</evidence>
<sequence>MSARVALWSAQVGVAAAGAASVGIATAFVSELSKAPHSAFVSLEPCPRSSATKALRHAVPVLRSLRFKDGGARCTRSLSGAAAVAGAGSLCATALLASTVTRRGRRGRKLRGRTAVAAGPDRAHHRVVVTGLGVVNAHGTDKEVFYENLCAGKSAVKIITKFDPEGLSTRIAAQMDELQTDGYIDTKNARRMDDVVKYTIVSGKKALEDAGLGLDSAAFKALDRERCGILIGSAMGGTSLQTSMDNMEKLFQGKKLSPFFVPYTLVNVPGGLLAIDLGFQGPNYAVVTACATGNYCISAAAGHIEKGECDLVLAGGAEAAVTKAGIAGFIACKALSSRNDEPEAASRPWDKDRDGFVMGEGAGVLCLESLEHAQKRGATIYAEYLGGAFTCDAHHMTEPQPQGDGVSRCIKMATQNAGVTPEQVGYMNCHGTSTPAGDMAEVNAIKRAFDGKTAGLVVNSTKSMIGHCLGAAAGLEAVVTVQALRHKKVHPTLNADIKNREEAMDIHAPSEALEMPGLDVAASNSFGFGGHNSCVVFRRWNE</sequence>
<comment type="similarity">
    <text evidence="1 9">Belongs to the thiolase-like superfamily. Beta-ketoacyl-ACP synthases family.</text>
</comment>
<keyword evidence="3" id="KW-0444">Lipid biosynthesis</keyword>
<dbReference type="InterPro" id="IPR000794">
    <property type="entry name" value="Beta-ketoacyl_synthase"/>
</dbReference>
<dbReference type="SUPFAM" id="SSF53901">
    <property type="entry name" value="Thiolase-like"/>
    <property type="match status" value="2"/>
</dbReference>
<dbReference type="EMBL" id="CAJNNV010026136">
    <property type="protein sequence ID" value="CAE8617341.1"/>
    <property type="molecule type" value="Genomic_DNA"/>
</dbReference>
<dbReference type="SMART" id="SM00825">
    <property type="entry name" value="PKS_KS"/>
    <property type="match status" value="1"/>
</dbReference>
<dbReference type="AlphaFoldDB" id="A0A813FU17"/>
<keyword evidence="6" id="KW-0443">Lipid metabolism</keyword>
<dbReference type="InterPro" id="IPR018201">
    <property type="entry name" value="Ketoacyl_synth_AS"/>
</dbReference>
<evidence type="ECO:0000256" key="7">
    <source>
        <dbReference type="ARBA" id="ARBA00023160"/>
    </source>
</evidence>
<keyword evidence="8" id="KW-0012">Acyltransferase</keyword>
<gene>
    <name evidence="11" type="ORF">PGLA1383_LOCUS35003</name>
</gene>
<dbReference type="OrthoDB" id="5334845at2759"/>
<evidence type="ECO:0000256" key="4">
    <source>
        <dbReference type="ARBA" id="ARBA00022679"/>
    </source>
</evidence>
<evidence type="ECO:0000256" key="1">
    <source>
        <dbReference type="ARBA" id="ARBA00008467"/>
    </source>
</evidence>
<dbReference type="Pfam" id="PF00109">
    <property type="entry name" value="ketoacyl-synt"/>
    <property type="match status" value="1"/>
</dbReference>
<dbReference type="NCBIfam" id="TIGR03150">
    <property type="entry name" value="fabF"/>
    <property type="match status" value="1"/>
</dbReference>
<evidence type="ECO:0000313" key="11">
    <source>
        <dbReference type="EMBL" id="CAE8617341.1"/>
    </source>
</evidence>
<dbReference type="GO" id="GO:0005739">
    <property type="term" value="C:mitochondrion"/>
    <property type="evidence" value="ECO:0007669"/>
    <property type="project" value="TreeGrafter"/>
</dbReference>
<dbReference type="OMA" id="TACSIGN"/>